<evidence type="ECO:0000256" key="5">
    <source>
        <dbReference type="SAM" id="Phobius"/>
    </source>
</evidence>
<dbReference type="PANTHER" id="PTHR22550">
    <property type="entry name" value="SPORE GERMINATION PROTEIN"/>
    <property type="match status" value="1"/>
</dbReference>
<evidence type="ECO:0000259" key="6">
    <source>
        <dbReference type="PROSITE" id="PS50234"/>
    </source>
</evidence>
<feature type="transmembrane region" description="Helical" evidence="5">
    <location>
        <begin position="44"/>
        <end position="63"/>
    </location>
</feature>
<keyword evidence="2 5" id="KW-0812">Transmembrane</keyword>
<organism evidence="7">
    <name type="scientific">marine metagenome</name>
    <dbReference type="NCBI Taxonomy" id="408172"/>
    <lineage>
        <taxon>unclassified sequences</taxon>
        <taxon>metagenomes</taxon>
        <taxon>ecological metagenomes</taxon>
    </lineage>
</organism>
<evidence type="ECO:0000313" key="7">
    <source>
        <dbReference type="EMBL" id="SUZ47282.1"/>
    </source>
</evidence>
<gene>
    <name evidence="7" type="ORF">METZ01_LOCUS136</name>
</gene>
<accession>A0A381MY64</accession>
<protein>
    <recommendedName>
        <fullName evidence="6">VWFA domain-containing protein</fullName>
    </recommendedName>
</protein>
<keyword evidence="1" id="KW-1003">Cell membrane</keyword>
<evidence type="ECO:0000256" key="3">
    <source>
        <dbReference type="ARBA" id="ARBA00022989"/>
    </source>
</evidence>
<dbReference type="AlphaFoldDB" id="A0A381MY64"/>
<sequence>MILLWIYWIYQGRRQKILGTTDSYLRARLLSKMDTNRIKWKQRFLFLSTIVLIFAASGPKIGVRLAPLERKGVDLVFAIDVSTSMNAEDVKPNRLEKSKFEISQMIRQLKGDRIALIVFAGSSHLYLPLTSDYEAARLFLDKIDTSMIPTQGTALSAALQTGLSAYIEDESKYKVLVLVTDGEDHEGQAIDLARQASKRGMIVHTVGVGTESGSLIPVNDAQGIRDYKRDGDGKLVTSILNESILRDIADAGNGSYVRFDNKPANFRAIMNAIDSMEKRTLKSNVYSEYEDQYQSFGILSVGLMMVGMLMPTRNKKQEEWRGRFVQ</sequence>
<dbReference type="InterPro" id="IPR036465">
    <property type="entry name" value="vWFA_dom_sf"/>
</dbReference>
<proteinExistence type="predicted"/>
<dbReference type="EMBL" id="UINC01000008">
    <property type="protein sequence ID" value="SUZ47282.1"/>
    <property type="molecule type" value="Genomic_DNA"/>
</dbReference>
<dbReference type="SMART" id="SM00327">
    <property type="entry name" value="VWA"/>
    <property type="match status" value="1"/>
</dbReference>
<name>A0A381MY64_9ZZZZ</name>
<dbReference type="Gene3D" id="3.40.50.410">
    <property type="entry name" value="von Willebrand factor, type A domain"/>
    <property type="match status" value="1"/>
</dbReference>
<dbReference type="InterPro" id="IPR050768">
    <property type="entry name" value="UPF0353/GerABKA_families"/>
</dbReference>
<feature type="domain" description="VWFA" evidence="6">
    <location>
        <begin position="74"/>
        <end position="273"/>
    </location>
</feature>
<dbReference type="SUPFAM" id="SSF53300">
    <property type="entry name" value="vWA-like"/>
    <property type="match status" value="1"/>
</dbReference>
<reference evidence="7" key="1">
    <citation type="submission" date="2018-05" db="EMBL/GenBank/DDBJ databases">
        <authorList>
            <person name="Lanie J.A."/>
            <person name="Ng W.-L."/>
            <person name="Kazmierczak K.M."/>
            <person name="Andrzejewski T.M."/>
            <person name="Davidsen T.M."/>
            <person name="Wayne K.J."/>
            <person name="Tettelin H."/>
            <person name="Glass J.I."/>
            <person name="Rusch D."/>
            <person name="Podicherti R."/>
            <person name="Tsui H.-C.T."/>
            <person name="Winkler M.E."/>
        </authorList>
    </citation>
    <scope>NUCLEOTIDE SEQUENCE</scope>
</reference>
<evidence type="ECO:0000256" key="2">
    <source>
        <dbReference type="ARBA" id="ARBA00022692"/>
    </source>
</evidence>
<dbReference type="Pfam" id="PF13519">
    <property type="entry name" value="VWA_2"/>
    <property type="match status" value="1"/>
</dbReference>
<evidence type="ECO:0000256" key="1">
    <source>
        <dbReference type="ARBA" id="ARBA00022475"/>
    </source>
</evidence>
<keyword evidence="3 5" id="KW-1133">Transmembrane helix</keyword>
<dbReference type="PANTHER" id="PTHR22550:SF5">
    <property type="entry name" value="LEUCINE ZIPPER PROTEIN 4"/>
    <property type="match status" value="1"/>
</dbReference>
<dbReference type="InterPro" id="IPR002035">
    <property type="entry name" value="VWF_A"/>
</dbReference>
<keyword evidence="4 5" id="KW-0472">Membrane</keyword>
<evidence type="ECO:0000256" key="4">
    <source>
        <dbReference type="ARBA" id="ARBA00023136"/>
    </source>
</evidence>
<dbReference type="PROSITE" id="PS50234">
    <property type="entry name" value="VWFA"/>
    <property type="match status" value="1"/>
</dbReference>